<dbReference type="AlphaFoldDB" id="A0AAW0AK99"/>
<dbReference type="EMBL" id="JAWWNJ010000061">
    <property type="protein sequence ID" value="KAK7013008.1"/>
    <property type="molecule type" value="Genomic_DNA"/>
</dbReference>
<name>A0AAW0AK99_9AGAR</name>
<gene>
    <name evidence="2" type="ORF">R3P38DRAFT_3207616</name>
</gene>
<feature type="compositionally biased region" description="Acidic residues" evidence="1">
    <location>
        <begin position="84"/>
        <end position="94"/>
    </location>
</feature>
<reference evidence="2 3" key="1">
    <citation type="journal article" date="2024" name="J Genomics">
        <title>Draft genome sequencing and assembly of Favolaschia claudopus CIRM-BRFM 2984 isolated from oak limbs.</title>
        <authorList>
            <person name="Navarro D."/>
            <person name="Drula E."/>
            <person name="Chaduli D."/>
            <person name="Cazenave R."/>
            <person name="Ahrendt S."/>
            <person name="Wang J."/>
            <person name="Lipzen A."/>
            <person name="Daum C."/>
            <person name="Barry K."/>
            <person name="Grigoriev I.V."/>
            <person name="Favel A."/>
            <person name="Rosso M.N."/>
            <person name="Martin F."/>
        </authorList>
    </citation>
    <scope>NUCLEOTIDE SEQUENCE [LARGE SCALE GENOMIC DNA]</scope>
    <source>
        <strain evidence="2 3">CIRM-BRFM 2984</strain>
    </source>
</reference>
<accession>A0AAW0AK99</accession>
<feature type="compositionally biased region" description="Basic residues" evidence="1">
    <location>
        <begin position="102"/>
        <end position="113"/>
    </location>
</feature>
<comment type="caution">
    <text evidence="2">The sequence shown here is derived from an EMBL/GenBank/DDBJ whole genome shotgun (WGS) entry which is preliminary data.</text>
</comment>
<sequence length="753" mass="81319">MPPSYLKRLTSSNAQPECEPTLTLGVPLHRCVGPSDSKKKASSLRRRSTRSAAADDDPAKCKHAIRTVVSAMLLMPMPYLDTQNNEESDHDADEAPNTLKRMISRRSPPRRRNSLILPEVPMPENVEESAPWQPYERNIRDNPPTMEERVVRFAAVPQGQNDSRDEEPAWSDFMWGSDTAITDITNAAHWQILGCDSNAQSQNIRLVCMNDPEAEESHCGHLDKDVGAVGKIVRLPNECGASGFARIAKSWIPDDQSIPTSVRRGLVRRDGQQPAVRALALDTDFDKVDWSKTGKISFAIRAASVPGVPVEFKTSQKRRWSSRHPSPQRRFDASDIESFLSKVFDSTPSDAFNHTLEAAEEVLSNPAFKDMVDKMIQDKFPDRNKLDFAKQFSIPPATLRIPNANLMNSPLTCGSSTPSVKVDIAANLAAQLNLAVSATGTLSPRQFNSFFMGIGMAAEIGGIMTLSADVIGDISTDTIQLGSVGIPALEVPGILKIEPSFSASAKVIGQVDTVMDVNLGFNMVAQKIEATFPPQSDHPAVASFTAGDTPLVMNVVPGVASSGSVCASHPAIQLTEAYFTVYHEQLGAHINPIFNLAVTGFDGAAKTQVSVGLGAETSFVMQLNAQNAPATEVGTALLPTSTELAARFETRDDTSSAFDGCVKFESLIAFGVDSKGDFGGLFSSDLHSQAQGTRFQILNKCFGSGQTPSVKKRSSMRRQASVALKCPADGFTNKQQLTSGTVSAGDIKTFDNI</sequence>
<feature type="compositionally biased region" description="Basic residues" evidence="1">
    <location>
        <begin position="40"/>
        <end position="49"/>
    </location>
</feature>
<feature type="region of interest" description="Disordered" evidence="1">
    <location>
        <begin position="1"/>
        <end position="20"/>
    </location>
</feature>
<feature type="region of interest" description="Disordered" evidence="1">
    <location>
        <begin position="29"/>
        <end position="58"/>
    </location>
</feature>
<evidence type="ECO:0000256" key="1">
    <source>
        <dbReference type="SAM" id="MobiDB-lite"/>
    </source>
</evidence>
<dbReference type="Proteomes" id="UP001362999">
    <property type="component" value="Unassembled WGS sequence"/>
</dbReference>
<keyword evidence="3" id="KW-1185">Reference proteome</keyword>
<evidence type="ECO:0000313" key="3">
    <source>
        <dbReference type="Proteomes" id="UP001362999"/>
    </source>
</evidence>
<proteinExistence type="predicted"/>
<organism evidence="2 3">
    <name type="scientific">Favolaschia claudopus</name>
    <dbReference type="NCBI Taxonomy" id="2862362"/>
    <lineage>
        <taxon>Eukaryota</taxon>
        <taxon>Fungi</taxon>
        <taxon>Dikarya</taxon>
        <taxon>Basidiomycota</taxon>
        <taxon>Agaricomycotina</taxon>
        <taxon>Agaricomycetes</taxon>
        <taxon>Agaricomycetidae</taxon>
        <taxon>Agaricales</taxon>
        <taxon>Marasmiineae</taxon>
        <taxon>Mycenaceae</taxon>
        <taxon>Favolaschia</taxon>
    </lineage>
</organism>
<protein>
    <submittedName>
        <fullName evidence="2">Uncharacterized protein</fullName>
    </submittedName>
</protein>
<evidence type="ECO:0000313" key="2">
    <source>
        <dbReference type="EMBL" id="KAK7013008.1"/>
    </source>
</evidence>
<feature type="region of interest" description="Disordered" evidence="1">
    <location>
        <begin position="81"/>
        <end position="129"/>
    </location>
</feature>